<evidence type="ECO:0000313" key="3">
    <source>
        <dbReference type="Proteomes" id="UP000447873"/>
    </source>
</evidence>
<sequence length="85" mass="8878">MPGARSGTAGFAIVWLTLAPELPNKRPGTWYLQEQSTIVTLISNHTAAGADEVAASGTEVASISIGSRISAPAKDRAYTMLSCDK</sequence>
<dbReference type="Proteomes" id="UP000447873">
    <property type="component" value="Unassembled WGS sequence"/>
</dbReference>
<organism evidence="2 3">
    <name type="scientific">Venturia inaequalis</name>
    <name type="common">Apple scab fungus</name>
    <dbReference type="NCBI Taxonomy" id="5025"/>
    <lineage>
        <taxon>Eukaryota</taxon>
        <taxon>Fungi</taxon>
        <taxon>Dikarya</taxon>
        <taxon>Ascomycota</taxon>
        <taxon>Pezizomycotina</taxon>
        <taxon>Dothideomycetes</taxon>
        <taxon>Pleosporomycetidae</taxon>
        <taxon>Venturiales</taxon>
        <taxon>Venturiaceae</taxon>
        <taxon>Venturia</taxon>
    </lineage>
</organism>
<protein>
    <submittedName>
        <fullName evidence="2">Uncharacterized protein</fullName>
    </submittedName>
</protein>
<accession>A0A8H3U5Y0</accession>
<evidence type="ECO:0000256" key="1">
    <source>
        <dbReference type="SAM" id="SignalP"/>
    </source>
</evidence>
<name>A0A8H3U5Y0_VENIN</name>
<dbReference type="EMBL" id="WNWS01000796">
    <property type="protein sequence ID" value="KAE9963681.1"/>
    <property type="molecule type" value="Genomic_DNA"/>
</dbReference>
<dbReference type="AlphaFoldDB" id="A0A8H3U5Y0"/>
<comment type="caution">
    <text evidence="2">The sequence shown here is derived from an EMBL/GenBank/DDBJ whole genome shotgun (WGS) entry which is preliminary data.</text>
</comment>
<evidence type="ECO:0000313" key="2">
    <source>
        <dbReference type="EMBL" id="KAE9963681.1"/>
    </source>
</evidence>
<keyword evidence="1" id="KW-0732">Signal</keyword>
<proteinExistence type="predicted"/>
<feature type="chain" id="PRO_5034363580" evidence="1">
    <location>
        <begin position="20"/>
        <end position="85"/>
    </location>
</feature>
<reference evidence="2 3" key="1">
    <citation type="submission" date="2018-12" db="EMBL/GenBank/DDBJ databases">
        <title>Venturia inaequalis Genome Resource.</title>
        <authorList>
            <person name="Lichtner F.J."/>
        </authorList>
    </citation>
    <scope>NUCLEOTIDE SEQUENCE [LARGE SCALE GENOMIC DNA]</scope>
    <source>
        <strain evidence="2 3">120213</strain>
    </source>
</reference>
<feature type="signal peptide" evidence="1">
    <location>
        <begin position="1"/>
        <end position="19"/>
    </location>
</feature>
<gene>
    <name evidence="2" type="ORF">EG328_011124</name>
</gene>